<dbReference type="GO" id="GO:0000226">
    <property type="term" value="P:microtubule cytoskeleton organization"/>
    <property type="evidence" value="ECO:0007669"/>
    <property type="project" value="TreeGrafter"/>
</dbReference>
<dbReference type="PANTHER" id="PTHR12241:SF118">
    <property type="entry name" value="TUBULIN POLYGLUTAMYLASE TTLL2-RELATED"/>
    <property type="match status" value="1"/>
</dbReference>
<dbReference type="OMA" id="DYLGSKW"/>
<dbReference type="eggNOG" id="KOG2157">
    <property type="taxonomic scope" value="Eukaryota"/>
</dbReference>
<feature type="region of interest" description="Disordered" evidence="4">
    <location>
        <begin position="200"/>
        <end position="235"/>
    </location>
</feature>
<feature type="region of interest" description="Disordered" evidence="4">
    <location>
        <begin position="338"/>
        <end position="367"/>
    </location>
</feature>
<dbReference type="Pfam" id="PF03133">
    <property type="entry name" value="TTL"/>
    <property type="match status" value="2"/>
</dbReference>
<sequence length="501" mass="57668">MIFKLGDGVHPMIKQTLEAQGWIEFDPTKHDENDWNLHWKSSRFSALEFRDVQPWQRLNHFQGSIDITRKDRLCRMVRKMTLHHGKTYNFAPMSFVLPTDLDKFRQDRRTRRGDGGIFLLRRLEDLDFSCSTVIQEYIERPLTINGFKMDMRLYVLVTSFQPLVVYAYRDGIARFGTSEYNLSDLSDLYCHLTNTSINKHNPKTKQQKTTTTTTTTTTSTTTPSSTPSSSSHAAGAGCKWTIGQLRQYFRDNNIDDKRIWRRVSNIFIYTLLCLTGVSVKQQSSCFELYGFDVLLDERLKPWLIEVNFSPALGLDCQQDRDVKIPLIQDIVRALNYEATGTRPTRRRTSRHPSSSKKKKQQQQHSVPVDDLYPYEIGNFVRIFPFNKTTLQESGKQRPNVKAMVSELKRVNKMAREEEQQRTRDNDGGGDNGGDGNERVVQTPHSTTAATTAAEQDVVASTRTATTSVQDKGKKHLTRDNTRGMAQHQHQRQQRYNTALDI</sequence>
<feature type="compositionally biased region" description="Low complexity" evidence="4">
    <location>
        <begin position="209"/>
        <end position="231"/>
    </location>
</feature>
<reference evidence="5" key="1">
    <citation type="submission" date="2009-08" db="EMBL/GenBank/DDBJ databases">
        <title>Annotation of Salpingoeca rosetta.</title>
        <authorList>
            <consortium name="The Broad Institute Genome Sequencing Platform"/>
            <person name="Russ C."/>
            <person name="Cuomo C."/>
            <person name="Burger G."/>
            <person name="Gray M.W."/>
            <person name="Holland P.W.H."/>
            <person name="King N."/>
            <person name="Lang F.B.F."/>
            <person name="Roger A.J."/>
            <person name="Ruiz-Trillo I."/>
            <person name="Young S.K."/>
            <person name="Zeng Q."/>
            <person name="Gargeya S."/>
            <person name="Alvarado L."/>
            <person name="Berlin A."/>
            <person name="Chapman S.B."/>
            <person name="Chen Z."/>
            <person name="Freedman E."/>
            <person name="Gellesch M."/>
            <person name="Goldberg J."/>
            <person name="Griggs A."/>
            <person name="Gujja S."/>
            <person name="Heilman E."/>
            <person name="Heiman D."/>
            <person name="Howarth C."/>
            <person name="Mehta T."/>
            <person name="Neiman D."/>
            <person name="Pearson M."/>
            <person name="Roberts A."/>
            <person name="Saif S."/>
            <person name="Shea T."/>
            <person name="Shenoy N."/>
            <person name="Sisk P."/>
            <person name="Stolte C."/>
            <person name="Sykes S."/>
            <person name="White J."/>
            <person name="Yandava C."/>
            <person name="Haas B."/>
            <person name="Nusbaum C."/>
            <person name="Birren B."/>
        </authorList>
    </citation>
    <scope>NUCLEOTIDE SEQUENCE [LARGE SCALE GENOMIC DNA]</scope>
    <source>
        <strain evidence="5">ATCC 50818</strain>
    </source>
</reference>
<evidence type="ECO:0000256" key="1">
    <source>
        <dbReference type="ARBA" id="ARBA00022598"/>
    </source>
</evidence>
<evidence type="ECO:0000256" key="2">
    <source>
        <dbReference type="ARBA" id="ARBA00022741"/>
    </source>
</evidence>
<dbReference type="STRING" id="946362.F2U3Q8"/>
<dbReference type="PANTHER" id="PTHR12241">
    <property type="entry name" value="TUBULIN POLYGLUTAMYLASE"/>
    <property type="match status" value="1"/>
</dbReference>
<keyword evidence="6" id="KW-1185">Reference proteome</keyword>
<dbReference type="RefSeq" id="XP_004996435.1">
    <property type="nucleotide sequence ID" value="XM_004996378.1"/>
</dbReference>
<dbReference type="GO" id="GO:0036064">
    <property type="term" value="C:ciliary basal body"/>
    <property type="evidence" value="ECO:0007669"/>
    <property type="project" value="TreeGrafter"/>
</dbReference>
<dbReference type="InterPro" id="IPR004344">
    <property type="entry name" value="TTL/TTLL_fam"/>
</dbReference>
<feature type="compositionally biased region" description="Basic and acidic residues" evidence="4">
    <location>
        <begin position="413"/>
        <end position="426"/>
    </location>
</feature>
<protein>
    <submittedName>
        <fullName evidence="5">Uncharacterized protein</fullName>
    </submittedName>
</protein>
<feature type="compositionally biased region" description="Basic residues" evidence="4">
    <location>
        <begin position="343"/>
        <end position="361"/>
    </location>
</feature>
<gene>
    <name evidence="5" type="ORF">PTSG_02922</name>
</gene>
<dbReference type="SUPFAM" id="SSF56059">
    <property type="entry name" value="Glutathione synthetase ATP-binding domain-like"/>
    <property type="match status" value="1"/>
</dbReference>
<keyword evidence="1" id="KW-0436">Ligase</keyword>
<dbReference type="GO" id="GO:0070740">
    <property type="term" value="F:tubulin-glutamic acid ligase activity"/>
    <property type="evidence" value="ECO:0007669"/>
    <property type="project" value="TreeGrafter"/>
</dbReference>
<dbReference type="OrthoDB" id="277439at2759"/>
<evidence type="ECO:0000256" key="4">
    <source>
        <dbReference type="SAM" id="MobiDB-lite"/>
    </source>
</evidence>
<proteinExistence type="predicted"/>
<dbReference type="GO" id="GO:0015631">
    <property type="term" value="F:tubulin binding"/>
    <property type="evidence" value="ECO:0007669"/>
    <property type="project" value="TreeGrafter"/>
</dbReference>
<keyword evidence="2" id="KW-0547">Nucleotide-binding</keyword>
<name>F2U3Q8_SALR5</name>
<evidence type="ECO:0000313" key="5">
    <source>
        <dbReference type="EMBL" id="EGD82252.1"/>
    </source>
</evidence>
<evidence type="ECO:0000256" key="3">
    <source>
        <dbReference type="ARBA" id="ARBA00022840"/>
    </source>
</evidence>
<dbReference type="PROSITE" id="PS51221">
    <property type="entry name" value="TTL"/>
    <property type="match status" value="1"/>
</dbReference>
<dbReference type="AlphaFoldDB" id="F2U3Q8"/>
<evidence type="ECO:0000313" key="6">
    <source>
        <dbReference type="Proteomes" id="UP000007799"/>
    </source>
</evidence>
<dbReference type="EMBL" id="GL832960">
    <property type="protein sequence ID" value="EGD82252.1"/>
    <property type="molecule type" value="Genomic_DNA"/>
</dbReference>
<dbReference type="FunCoup" id="F2U3Q8">
    <property type="interactions" value="3"/>
</dbReference>
<dbReference type="GeneID" id="16077020"/>
<dbReference type="GO" id="GO:0005524">
    <property type="term" value="F:ATP binding"/>
    <property type="evidence" value="ECO:0007669"/>
    <property type="project" value="UniProtKB-KW"/>
</dbReference>
<keyword evidence="3" id="KW-0067">ATP-binding</keyword>
<feature type="compositionally biased region" description="Low complexity" evidence="4">
    <location>
        <begin position="446"/>
        <end position="468"/>
    </location>
</feature>
<accession>F2U3Q8</accession>
<dbReference type="Proteomes" id="UP000007799">
    <property type="component" value="Unassembled WGS sequence"/>
</dbReference>
<dbReference type="KEGG" id="sre:PTSG_02922"/>
<organism evidence="6">
    <name type="scientific">Salpingoeca rosetta (strain ATCC 50818 / BSB-021)</name>
    <dbReference type="NCBI Taxonomy" id="946362"/>
    <lineage>
        <taxon>Eukaryota</taxon>
        <taxon>Choanoflagellata</taxon>
        <taxon>Craspedida</taxon>
        <taxon>Salpingoecidae</taxon>
        <taxon>Salpingoeca</taxon>
    </lineage>
</organism>
<dbReference type="Gene3D" id="3.30.470.20">
    <property type="entry name" value="ATP-grasp fold, B domain"/>
    <property type="match status" value="1"/>
</dbReference>
<feature type="region of interest" description="Disordered" evidence="4">
    <location>
        <begin position="413"/>
        <end position="501"/>
    </location>
</feature>
<dbReference type="InParanoid" id="F2U3Q8"/>